<dbReference type="GO" id="GO:0000266">
    <property type="term" value="P:mitochondrial fission"/>
    <property type="evidence" value="ECO:0007669"/>
    <property type="project" value="InterPro"/>
</dbReference>
<dbReference type="SUPFAM" id="SSF48452">
    <property type="entry name" value="TPR-like"/>
    <property type="match status" value="1"/>
</dbReference>
<dbReference type="InterPro" id="IPR028061">
    <property type="entry name" value="Fis1_TPR_C"/>
</dbReference>
<proteinExistence type="predicted"/>
<dbReference type="PROSITE" id="PS50005">
    <property type="entry name" value="TPR"/>
    <property type="match status" value="1"/>
</dbReference>
<name>A0A915I0M8_ROMCU</name>
<dbReference type="GO" id="GO:0005778">
    <property type="term" value="C:peroxisomal membrane"/>
    <property type="evidence" value="ECO:0007669"/>
    <property type="project" value="TreeGrafter"/>
</dbReference>
<organism evidence="2 3">
    <name type="scientific">Romanomermis culicivorax</name>
    <name type="common">Nematode worm</name>
    <dbReference type="NCBI Taxonomy" id="13658"/>
    <lineage>
        <taxon>Eukaryota</taxon>
        <taxon>Metazoa</taxon>
        <taxon>Ecdysozoa</taxon>
        <taxon>Nematoda</taxon>
        <taxon>Enoplea</taxon>
        <taxon>Dorylaimia</taxon>
        <taxon>Mermithida</taxon>
        <taxon>Mermithoidea</taxon>
        <taxon>Mermithidae</taxon>
        <taxon>Romanomermis</taxon>
    </lineage>
</organism>
<sequence length="89" mass="10673">MIKFSTLMKKANPQKCKIFDFDNKNHLLQKDDDDVEKRDYIFYLAMAYTRIKEYDKALNAVEAGLRVEPTNNQFLTLKQLIISRRKLWE</sequence>
<dbReference type="GO" id="GO:0043653">
    <property type="term" value="P:mitochondrial fragmentation involved in apoptotic process"/>
    <property type="evidence" value="ECO:0007669"/>
    <property type="project" value="TreeGrafter"/>
</dbReference>
<keyword evidence="1" id="KW-0802">TPR repeat</keyword>
<reference evidence="3" key="1">
    <citation type="submission" date="2022-11" db="UniProtKB">
        <authorList>
            <consortium name="WormBaseParasite"/>
        </authorList>
    </citation>
    <scope>IDENTIFICATION</scope>
</reference>
<dbReference type="AlphaFoldDB" id="A0A915I0M8"/>
<dbReference type="PANTHER" id="PTHR13247:SF0">
    <property type="entry name" value="MITOCHONDRIAL FISSION 1 PROTEIN"/>
    <property type="match status" value="1"/>
</dbReference>
<dbReference type="Pfam" id="PF14853">
    <property type="entry name" value="Fis1_TPR_C"/>
    <property type="match status" value="1"/>
</dbReference>
<dbReference type="Gene3D" id="1.25.40.10">
    <property type="entry name" value="Tetratricopeptide repeat domain"/>
    <property type="match status" value="1"/>
</dbReference>
<accession>A0A915I0M8</accession>
<dbReference type="WBParaSite" id="nRc.2.0.1.t07254-RA">
    <property type="protein sequence ID" value="nRc.2.0.1.t07254-RA"/>
    <property type="gene ID" value="nRc.2.0.1.g07254"/>
</dbReference>
<dbReference type="PANTHER" id="PTHR13247">
    <property type="entry name" value="TETRATRICOPEPTIDE REPEAT PROTEIN 11 TPR REPEAT PROTEIN 11"/>
    <property type="match status" value="1"/>
</dbReference>
<evidence type="ECO:0000313" key="3">
    <source>
        <dbReference type="WBParaSite" id="nRc.2.0.1.t07254-RA"/>
    </source>
</evidence>
<feature type="repeat" description="TPR" evidence="1">
    <location>
        <begin position="38"/>
        <end position="71"/>
    </location>
</feature>
<evidence type="ECO:0000313" key="2">
    <source>
        <dbReference type="Proteomes" id="UP000887565"/>
    </source>
</evidence>
<dbReference type="GO" id="GO:0016559">
    <property type="term" value="P:peroxisome fission"/>
    <property type="evidence" value="ECO:0007669"/>
    <property type="project" value="TreeGrafter"/>
</dbReference>
<dbReference type="GO" id="GO:0005741">
    <property type="term" value="C:mitochondrial outer membrane"/>
    <property type="evidence" value="ECO:0007669"/>
    <property type="project" value="TreeGrafter"/>
</dbReference>
<dbReference type="GO" id="GO:0000422">
    <property type="term" value="P:autophagy of mitochondrion"/>
    <property type="evidence" value="ECO:0007669"/>
    <property type="project" value="TreeGrafter"/>
</dbReference>
<protein>
    <submittedName>
        <fullName evidence="3">Uncharacterized protein</fullName>
    </submittedName>
</protein>
<evidence type="ECO:0000256" key="1">
    <source>
        <dbReference type="PROSITE-ProRule" id="PRU00339"/>
    </source>
</evidence>
<dbReference type="InterPro" id="IPR019734">
    <property type="entry name" value="TPR_rpt"/>
</dbReference>
<dbReference type="InterPro" id="IPR011990">
    <property type="entry name" value="TPR-like_helical_dom_sf"/>
</dbReference>
<keyword evidence="2" id="KW-1185">Reference proteome</keyword>
<dbReference type="InterPro" id="IPR016543">
    <property type="entry name" value="Fis1"/>
</dbReference>
<dbReference type="Proteomes" id="UP000887565">
    <property type="component" value="Unplaced"/>
</dbReference>